<keyword evidence="13" id="KW-1185">Reference proteome</keyword>
<dbReference type="Proteomes" id="UP000004994">
    <property type="component" value="Chromosome 4"/>
</dbReference>
<evidence type="ECO:0000256" key="6">
    <source>
        <dbReference type="ARBA" id="ARBA00022803"/>
    </source>
</evidence>
<dbReference type="GO" id="GO:0003755">
    <property type="term" value="F:peptidyl-prolyl cis-trans isomerase activity"/>
    <property type="evidence" value="ECO:0007669"/>
    <property type="project" value="UniProtKB-KW"/>
</dbReference>
<dbReference type="EnsemblPlants" id="Solyc04g077615.1.1">
    <property type="protein sequence ID" value="Solyc04g077615.1.1"/>
    <property type="gene ID" value="Solyc04g077615.1"/>
</dbReference>
<comment type="similarity">
    <text evidence="2">Belongs to the FKBP-type PPIase family.</text>
</comment>
<comment type="catalytic activity">
    <reaction evidence="1 8">
        <text>[protein]-peptidylproline (omega=180) = [protein]-peptidylproline (omega=0)</text>
        <dbReference type="Rhea" id="RHEA:16237"/>
        <dbReference type="Rhea" id="RHEA-COMP:10747"/>
        <dbReference type="Rhea" id="RHEA-COMP:10748"/>
        <dbReference type="ChEBI" id="CHEBI:83833"/>
        <dbReference type="ChEBI" id="CHEBI:83834"/>
        <dbReference type="EC" id="5.2.1.8"/>
    </reaction>
</comment>
<dbReference type="Gene3D" id="1.25.40.10">
    <property type="entry name" value="Tetratricopeptide repeat domain"/>
    <property type="match status" value="1"/>
</dbReference>
<evidence type="ECO:0000256" key="3">
    <source>
        <dbReference type="ARBA" id="ARBA00009431"/>
    </source>
</evidence>
<comment type="similarity">
    <text evidence="3">Belongs to the peptidase S10 family.</text>
</comment>
<dbReference type="InterPro" id="IPR001563">
    <property type="entry name" value="Peptidase_S10"/>
</dbReference>
<feature type="compositionally biased region" description="Acidic residues" evidence="10">
    <location>
        <begin position="1407"/>
        <end position="1417"/>
    </location>
</feature>
<dbReference type="PRINTS" id="PR00724">
    <property type="entry name" value="CRBOXYPTASEC"/>
</dbReference>
<dbReference type="Pfam" id="PF00450">
    <property type="entry name" value="Peptidase_S10"/>
    <property type="match status" value="7"/>
</dbReference>
<dbReference type="SUPFAM" id="SSF48452">
    <property type="entry name" value="TPR-like"/>
    <property type="match status" value="1"/>
</dbReference>
<dbReference type="PROSITE" id="PS50059">
    <property type="entry name" value="FKBP_PPIASE"/>
    <property type="match status" value="2"/>
</dbReference>
<name>A0A3Q7G9S2_SOLLC</name>
<dbReference type="SUPFAM" id="SSF53474">
    <property type="entry name" value="alpha/beta-Hydrolases"/>
    <property type="match status" value="4"/>
</dbReference>
<dbReference type="SUPFAM" id="SSF54534">
    <property type="entry name" value="FKBP-like"/>
    <property type="match status" value="2"/>
</dbReference>
<keyword evidence="5" id="KW-0677">Repeat</keyword>
<dbReference type="PROSITE" id="PS50005">
    <property type="entry name" value="TPR"/>
    <property type="match status" value="1"/>
</dbReference>
<reference evidence="12" key="1">
    <citation type="journal article" date="2012" name="Nature">
        <title>The tomato genome sequence provides insights into fleshy fruit evolution.</title>
        <authorList>
            <consortium name="Tomato Genome Consortium"/>
        </authorList>
    </citation>
    <scope>NUCLEOTIDE SEQUENCE [LARGE SCALE GENOMIC DNA]</scope>
    <source>
        <strain evidence="12">cv. Heinz 1706</strain>
    </source>
</reference>
<dbReference type="SMART" id="SM00028">
    <property type="entry name" value="TPR"/>
    <property type="match status" value="3"/>
</dbReference>
<keyword evidence="6 9" id="KW-0802">TPR repeat</keyword>
<dbReference type="FunFam" id="3.40.50.1820:FF:000072">
    <property type="entry name" value="Serine carboxypeptidase-like 19"/>
    <property type="match status" value="1"/>
</dbReference>
<feature type="repeat" description="TPR" evidence="9">
    <location>
        <begin position="1889"/>
        <end position="1922"/>
    </location>
</feature>
<evidence type="ECO:0000313" key="12">
    <source>
        <dbReference type="EnsemblPlants" id="Solyc04g077615.1.1"/>
    </source>
</evidence>
<evidence type="ECO:0000256" key="9">
    <source>
        <dbReference type="PROSITE-ProRule" id="PRU00339"/>
    </source>
</evidence>
<dbReference type="FunFam" id="3.40.50.12670:FF:000002">
    <property type="entry name" value="Carboxypeptidase"/>
    <property type="match status" value="1"/>
</dbReference>
<protein>
    <recommendedName>
        <fullName evidence="4 8">peptidylprolyl isomerase</fullName>
        <ecNumber evidence="4 8">5.2.1.8</ecNumber>
    </recommendedName>
</protein>
<dbReference type="GO" id="GO:0019748">
    <property type="term" value="P:secondary metabolic process"/>
    <property type="evidence" value="ECO:0000318"/>
    <property type="project" value="GO_Central"/>
</dbReference>
<evidence type="ECO:0000256" key="7">
    <source>
        <dbReference type="ARBA" id="ARBA00023235"/>
    </source>
</evidence>
<reference evidence="12" key="2">
    <citation type="submission" date="2019-01" db="UniProtKB">
        <authorList>
            <consortium name="EnsemblPlants"/>
        </authorList>
    </citation>
    <scope>IDENTIFICATION</scope>
    <source>
        <strain evidence="12">cv. Heinz 1706</strain>
    </source>
</reference>
<sequence>MKNKGSHGQNRFIRILALPWKALIKARDCYVGTMTNYAVVNPRSLPKSYSVTSSTRSDNSEDFRELVRAASARSMGENFELNLLIQQQIRQQLQQQTPSRRTVPRSVSVGMGRIDEDKPFVLGGQEDDVSVMLMKNDLRYPRSRSHAVSKTTDHAAASTQVKFLPGFEGPLPFQLETGYVGVGDSEIVQLFYYFIESESDPDSDPLMLWITGGPGCSALSGLIYEIGPITFEPVEYNGSFPKMILNPYSWTKVSSIIFLDLSVGTGFSYATTLAARQSSDLQASDHAYQFLRKWFVDHPEFLKNPFYVGGDSYSGIVVPIITQIIAIKNEMEVELFINLKGYLLGNPVTFKDHEDDYKIPFAYGMGLISEELYESLKSSCKGEYFNINASNAPCLQDVQTFNELLKGIYKAHILEPKCKRFSPRPHQLFGERRSLHQLNNLPGLIKCRENWYKHSYHWADDDQVRDALNIRKRSTGKWKRCESNLQYNRMVMSSIPYHKNLSSKGYRSLIYSGDHDMIVTFPSTQAWIKSLNYSIVDDWRAWTVDNQVARLVSDERPELAAATGSTVKFLPGFQGQLPFELETGYVGVGDSENVQLFYYFIESESEPDSDPLMLWITGGPGCSALSGLVYEMGPITFEAVEYNGSFPTMILNPYSWTKVSSIIFLDLPVGTGFSYATTPAALQSSDLQASEHAYQFLRKWFVDHQEFLENPFYVGGDSCSGMIVPVITQIVAISKTTHICPLTITVTCFGLCFAGLVLCFHILLASCDYAENEIMEVELFINLKGYLLGNPTTFEGETNYRIPFAYGMGLISDELYESLKSNCKGEYFNMNASNVPCLQDVQTFNELLKGINNPHILEPKCKRFSPRPHTLFGERRSLHQLNNLRGLIKCRENWYKHSYHWADDDQVRDALNIRKGTIGKWERCASNLQYQMMITNSLPYHKNLSNKGYRSLIYSGDHDKLVTFQSTQAWIKSLNYSVVDDWRAWTVDNEVAGLVFDERQPAIAGSPVKFLPGFKGPLPFQLETGYVGVGDSEDVQLFYYFIESESGYPDSDPLMLWITGGPGCSALSGLIYEIGPITFGAVEYNGSLPTMILNPYSWTKVSSIIFLDLPVGTGFSYATTPAALQTSDLQTSDHAYQFLRKSAYIGGLRPLLVLNNFCISIATHYRCWISWFVDHPTFLKNPLYIGGDSYSGMVVPIISQIIASNNEMEIKPFINLKGYLLGNPSTFEGENNYEIPFAYGMGLISDELYENNWYKHSYHWADDDQVRDALNIRKGTIGKWERCATLKFQKIVTNSIPYHENLSSKGYRSLIYSGDHDKIVTFRSTQAWIKSLNYSIVDDWRAWTVDNQVAGPYKAQPTSNDFVVTGSYCHCKRTVCSTCSSVGFHRRTISDLRPPANAQAFIDEDDELEEEPGEEIDSAPPLNVGEEREINSNGLKKKLLKHGHGWETPEFGDEVTVHYVGILRDGTKSVSTWDKGEPFTFKLGQANGIVKSKYHCFNPDSGVSVGSGIKGLYMYDLMSITLVEKVSAGLDRGIVTMRKGEGALFTLPLETAFGLSDSDAVSSNRVVQFEVELVSWITVVDVCKDGGIIKKILEKGEMIGPPGDLDEVLVRYVVRLLDGITVAKTPEHGVEFYVKDDASVDRDKDSESSVPSIPPSSILSIDLELVSFKPVINVTCDLGVLKKILKEGEGTLTADEGAAVTIRYTAKLVDGTLLEKRGFDGENALKFITDEEQVVAGLDQAVTTMKKGEHAIVTVKPDYGFGNTEVKRDLAMVPPCSTIIFEVEMLEFTKEKDPREMNKHERIQMAQRKKEEGNLLFKNGKYQRAMKKYEKATDCINEDEHFEDDDQKIVKSLRVSCWLNGAAACLKQSYFQEAIKQCCKVLEVESCNVKALYRRAQAFMETADLHLAELDIKKALAIEPQNREVKLIQKTLKQLQSESNKRDAKLYTTMFARLSNENSSAAKVANIIFLEQPVNTGFSYATTPEAMHVIDVDACTHVYQFLLKWLVDHPEFSSNNFYLGGDSYSGIVVPRVVQLISDGIEAGNKPLVNLKGYLLGNPLTFPEEKNFMIPFLVGMAIIPIELYQSMMQNCKGEYRKEFAPTNAQCSQDLNIVDELSNNINDQHVLDPLCGSETELKSPFPSKFRGSRRSIQENAISPSCYGKLVDRHELSNYWANDPRVQKALHVRKGTIDHWARCKQNGIKKYYTFTSMDSISYHRNHSAKGYRSLIYSGDHDMGVPFQSTEAWIKSLNYSIVDNWRQWIVNGQVAGYTRSYANKMTYATGAGHVAPEYKREECFNMFKRWISHNPL</sequence>
<dbReference type="InterPro" id="IPR001179">
    <property type="entry name" value="PPIase_FKBP_dom"/>
</dbReference>
<dbReference type="GO" id="GO:0016747">
    <property type="term" value="F:acyltransferase activity, transferring groups other than amino-acyl groups"/>
    <property type="evidence" value="ECO:0000318"/>
    <property type="project" value="GO_Central"/>
</dbReference>
<evidence type="ECO:0000256" key="8">
    <source>
        <dbReference type="PROSITE-ProRule" id="PRU00277"/>
    </source>
</evidence>
<feature type="domain" description="PPIase FKBP-type" evidence="11">
    <location>
        <begin position="1697"/>
        <end position="1789"/>
    </location>
</feature>
<dbReference type="Gene3D" id="3.40.50.12670">
    <property type="match status" value="2"/>
</dbReference>
<dbReference type="InterPro" id="IPR011990">
    <property type="entry name" value="TPR-like_helical_dom_sf"/>
</dbReference>
<keyword evidence="8" id="KW-0697">Rotamase</keyword>
<evidence type="ECO:0000256" key="5">
    <source>
        <dbReference type="ARBA" id="ARBA00022737"/>
    </source>
</evidence>
<evidence type="ECO:0000256" key="2">
    <source>
        <dbReference type="ARBA" id="ARBA00006577"/>
    </source>
</evidence>
<dbReference type="Gene3D" id="3.10.50.40">
    <property type="match status" value="3"/>
</dbReference>
<proteinExistence type="inferred from homology"/>
<dbReference type="InterPro" id="IPR029058">
    <property type="entry name" value="AB_hydrolase_fold"/>
</dbReference>
<accession>A0A3Q7G9S2</accession>
<dbReference type="FunFam" id="1.25.40.10:FF:000008">
    <property type="entry name" value="Peptidylprolyl isomerase"/>
    <property type="match status" value="1"/>
</dbReference>
<dbReference type="STRING" id="4081.A0A3Q7G9S2"/>
<dbReference type="GO" id="GO:0004185">
    <property type="term" value="F:serine-type carboxypeptidase activity"/>
    <property type="evidence" value="ECO:0007669"/>
    <property type="project" value="InterPro"/>
</dbReference>
<dbReference type="GO" id="GO:0006508">
    <property type="term" value="P:proteolysis"/>
    <property type="evidence" value="ECO:0007669"/>
    <property type="project" value="InterPro"/>
</dbReference>
<dbReference type="EC" id="5.2.1.8" evidence="4 8"/>
<evidence type="ECO:0000256" key="10">
    <source>
        <dbReference type="SAM" id="MobiDB-lite"/>
    </source>
</evidence>
<dbReference type="PaxDb" id="4081-Solyc04g077630.2.1"/>
<dbReference type="PANTHER" id="PTHR11802">
    <property type="entry name" value="SERINE PROTEASE FAMILY S10 SERINE CARBOXYPEPTIDASE"/>
    <property type="match status" value="1"/>
</dbReference>
<keyword evidence="7 8" id="KW-0413">Isomerase</keyword>
<evidence type="ECO:0000259" key="11">
    <source>
        <dbReference type="PROSITE" id="PS50059"/>
    </source>
</evidence>
<dbReference type="InterPro" id="IPR046357">
    <property type="entry name" value="PPIase_dom_sf"/>
</dbReference>
<organism evidence="12">
    <name type="scientific">Solanum lycopersicum</name>
    <name type="common">Tomato</name>
    <name type="synonym">Lycopersicon esculentum</name>
    <dbReference type="NCBI Taxonomy" id="4081"/>
    <lineage>
        <taxon>Eukaryota</taxon>
        <taxon>Viridiplantae</taxon>
        <taxon>Streptophyta</taxon>
        <taxon>Embryophyta</taxon>
        <taxon>Tracheophyta</taxon>
        <taxon>Spermatophyta</taxon>
        <taxon>Magnoliopsida</taxon>
        <taxon>eudicotyledons</taxon>
        <taxon>Gunneridae</taxon>
        <taxon>Pentapetalae</taxon>
        <taxon>asterids</taxon>
        <taxon>lamiids</taxon>
        <taxon>Solanales</taxon>
        <taxon>Solanaceae</taxon>
        <taxon>Solanoideae</taxon>
        <taxon>Solaneae</taxon>
        <taxon>Solanum</taxon>
        <taxon>Solanum subgen. Lycopersicon</taxon>
    </lineage>
</organism>
<feature type="region of interest" description="Disordered" evidence="10">
    <location>
        <begin position="1407"/>
        <end position="1426"/>
    </location>
</feature>
<evidence type="ECO:0000256" key="4">
    <source>
        <dbReference type="ARBA" id="ARBA00013194"/>
    </source>
</evidence>
<dbReference type="Gene3D" id="3.40.50.1820">
    <property type="entry name" value="alpha/beta hydrolase"/>
    <property type="match status" value="4"/>
</dbReference>
<evidence type="ECO:0000313" key="13">
    <source>
        <dbReference type="Proteomes" id="UP000004994"/>
    </source>
</evidence>
<feature type="domain" description="PPIase FKBP-type" evidence="11">
    <location>
        <begin position="1452"/>
        <end position="1577"/>
    </location>
</feature>
<dbReference type="Gramene" id="Solyc04g077615.1.1">
    <property type="protein sequence ID" value="Solyc04g077615.1.1"/>
    <property type="gene ID" value="Solyc04g077615.1"/>
</dbReference>
<dbReference type="Pfam" id="PF00254">
    <property type="entry name" value="FKBP_C"/>
    <property type="match status" value="2"/>
</dbReference>
<dbReference type="InParanoid" id="A0A3Q7G9S2"/>
<dbReference type="PANTHER" id="PTHR11802:SF29">
    <property type="entry name" value="SERINE CARBOXYPEPTIDASE-LIKE 19"/>
    <property type="match status" value="1"/>
</dbReference>
<dbReference type="InterPro" id="IPR019734">
    <property type="entry name" value="TPR_rpt"/>
</dbReference>
<evidence type="ECO:0000256" key="1">
    <source>
        <dbReference type="ARBA" id="ARBA00000971"/>
    </source>
</evidence>
<dbReference type="FunFam" id="3.10.50.40:FF:000017">
    <property type="entry name" value="Peptidylprolyl isomerase"/>
    <property type="match status" value="1"/>
</dbReference>